<dbReference type="InterPro" id="IPR008266">
    <property type="entry name" value="Tyr_kinase_AS"/>
</dbReference>
<reference evidence="3 4" key="1">
    <citation type="journal article" date="2016" name="Nat. Commun.">
        <title>Thousands of microbial genomes shed light on interconnected biogeochemical processes in an aquifer system.</title>
        <authorList>
            <person name="Anantharaman K."/>
            <person name="Brown C.T."/>
            <person name="Hug L.A."/>
            <person name="Sharon I."/>
            <person name="Castelle C.J."/>
            <person name="Probst A.J."/>
            <person name="Thomas B.C."/>
            <person name="Singh A."/>
            <person name="Wilkins M.J."/>
            <person name="Karaoz U."/>
            <person name="Brodie E.L."/>
            <person name="Williams K.H."/>
            <person name="Hubbard S.S."/>
            <person name="Banfield J.F."/>
        </authorList>
    </citation>
    <scope>NUCLEOTIDE SEQUENCE [LARGE SCALE GENOMIC DNA]</scope>
</reference>
<dbReference type="GO" id="GO:0004674">
    <property type="term" value="F:protein serine/threonine kinase activity"/>
    <property type="evidence" value="ECO:0007669"/>
    <property type="project" value="TreeGrafter"/>
</dbReference>
<dbReference type="Proteomes" id="UP000179266">
    <property type="component" value="Unassembled WGS sequence"/>
</dbReference>
<comment type="caution">
    <text evidence="3">The sequence shown here is derived from an EMBL/GenBank/DDBJ whole genome shotgun (WGS) entry which is preliminary data.</text>
</comment>
<dbReference type="GO" id="GO:0005524">
    <property type="term" value="F:ATP binding"/>
    <property type="evidence" value="ECO:0007669"/>
    <property type="project" value="UniProtKB-UniRule"/>
</dbReference>
<dbReference type="GO" id="GO:0005737">
    <property type="term" value="C:cytoplasm"/>
    <property type="evidence" value="ECO:0007669"/>
    <property type="project" value="TreeGrafter"/>
</dbReference>
<dbReference type="InterPro" id="IPR011460">
    <property type="entry name" value="Lcl_C"/>
</dbReference>
<evidence type="ECO:0000259" key="2">
    <source>
        <dbReference type="PROSITE" id="PS50011"/>
    </source>
</evidence>
<dbReference type="SUPFAM" id="SSF56112">
    <property type="entry name" value="Protein kinase-like (PK-like)"/>
    <property type="match status" value="1"/>
</dbReference>
<dbReference type="PROSITE" id="PS00107">
    <property type="entry name" value="PROTEIN_KINASE_ATP"/>
    <property type="match status" value="1"/>
</dbReference>
<dbReference type="CDD" id="cd14014">
    <property type="entry name" value="STKc_PknB_like"/>
    <property type="match status" value="1"/>
</dbReference>
<feature type="binding site" evidence="1">
    <location>
        <position position="74"/>
    </location>
    <ligand>
        <name>ATP</name>
        <dbReference type="ChEBI" id="CHEBI:30616"/>
    </ligand>
</feature>
<evidence type="ECO:0000256" key="1">
    <source>
        <dbReference type="PROSITE-ProRule" id="PRU10141"/>
    </source>
</evidence>
<keyword evidence="1" id="KW-0067">ATP-binding</keyword>
<keyword evidence="1" id="KW-0547">Nucleotide-binding</keyword>
<name>A0A1F7RV26_9BACT</name>
<dbReference type="Pfam" id="PF00069">
    <property type="entry name" value="Pkinase"/>
    <property type="match status" value="1"/>
</dbReference>
<feature type="domain" description="Protein kinase" evidence="2">
    <location>
        <begin position="45"/>
        <end position="325"/>
    </location>
</feature>
<dbReference type="PANTHER" id="PTHR44167:SF24">
    <property type="entry name" value="SERINE_THREONINE-PROTEIN KINASE CHK2"/>
    <property type="match status" value="1"/>
</dbReference>
<dbReference type="InterPro" id="IPR000719">
    <property type="entry name" value="Prot_kinase_dom"/>
</dbReference>
<dbReference type="InterPro" id="IPR017441">
    <property type="entry name" value="Protein_kinase_ATP_BS"/>
</dbReference>
<dbReference type="AlphaFoldDB" id="A0A1F7RV26"/>
<evidence type="ECO:0000313" key="3">
    <source>
        <dbReference type="EMBL" id="OGL45383.1"/>
    </source>
</evidence>
<dbReference type="EMBL" id="MGDD01000180">
    <property type="protein sequence ID" value="OGL45383.1"/>
    <property type="molecule type" value="Genomic_DNA"/>
</dbReference>
<dbReference type="Pfam" id="PF07603">
    <property type="entry name" value="Lcl_C"/>
    <property type="match status" value="1"/>
</dbReference>
<dbReference type="Gene3D" id="1.10.510.10">
    <property type="entry name" value="Transferase(Phosphotransferase) domain 1"/>
    <property type="match status" value="1"/>
</dbReference>
<dbReference type="PROSITE" id="PS00109">
    <property type="entry name" value="PROTEIN_KINASE_TYR"/>
    <property type="match status" value="1"/>
</dbReference>
<gene>
    <name evidence="3" type="ORF">A2161_06300</name>
</gene>
<evidence type="ECO:0000313" key="4">
    <source>
        <dbReference type="Proteomes" id="UP000179266"/>
    </source>
</evidence>
<dbReference type="Gene3D" id="3.30.200.20">
    <property type="entry name" value="Phosphorylase Kinase, domain 1"/>
    <property type="match status" value="1"/>
</dbReference>
<accession>A0A1F7RV26</accession>
<organism evidence="3 4">
    <name type="scientific">Candidatus Schekmanbacteria bacterium RBG_13_48_7</name>
    <dbReference type="NCBI Taxonomy" id="1817878"/>
    <lineage>
        <taxon>Bacteria</taxon>
        <taxon>Candidatus Schekmaniibacteriota</taxon>
    </lineage>
</organism>
<proteinExistence type="predicted"/>
<dbReference type="PANTHER" id="PTHR44167">
    <property type="entry name" value="OVARIAN-SPECIFIC SERINE/THREONINE-PROTEIN KINASE LOK-RELATED"/>
    <property type="match status" value="1"/>
</dbReference>
<sequence>MTVPKTEDFNPLGEHYSVDDTTGTKYDSEQQKITVEKDTVLSNRFRIKSELGRGGMGIVYRATDELLNREVALKLIKPELLKDANALERFRRELILTRSLGCNDIIRVYDIHQHDEFYYFSMEFLEGQSLRKYMNSYRQNQKLILFQETIDIIKKILKGLNTAHEENVVHRDLTPENIFMVKSKNKSRIVLLDFGIAKSFELKSLTRSTHSMGKMYYIAPEIFEGKHFDQKSDIFSAGIIFLEMLLGKLPRVITRLPVPIRQESPEDLNRIILKAIEENPGDRYQSVREFYIEVNNLLSEKKEIKPEKIIQSHDKNKEAQITPRFKQQEPRFKKAEIGVIKDSVTGLEWYVGPDKDTNWNKAKEWVEGLNRSNFAGSGWRMPSREELRGLYQKGVGTRNLDPVFNTTGWWVWSGETDGSSSACSFNFNNGGAYWGNRSLSNIHRVFAVRSR</sequence>
<protein>
    <recommendedName>
        <fullName evidence="2">Protein kinase domain-containing protein</fullName>
    </recommendedName>
</protein>
<dbReference type="InterPro" id="IPR011009">
    <property type="entry name" value="Kinase-like_dom_sf"/>
</dbReference>
<dbReference type="PROSITE" id="PS50011">
    <property type="entry name" value="PROTEIN_KINASE_DOM"/>
    <property type="match status" value="1"/>
</dbReference>